<dbReference type="PROSITE" id="PS00134">
    <property type="entry name" value="TRYPSIN_HIS"/>
    <property type="match status" value="1"/>
</dbReference>
<reference evidence="2 3" key="1">
    <citation type="submission" date="2021-06" db="EMBL/GenBank/DDBJ databases">
        <authorList>
            <person name="Kallberg Y."/>
            <person name="Tangrot J."/>
            <person name="Rosling A."/>
        </authorList>
    </citation>
    <scope>NUCLEOTIDE SEQUENCE [LARGE SCALE GENOMIC DNA]</scope>
    <source>
        <strain evidence="2 3">120-4 pot B 10/14</strain>
    </source>
</reference>
<proteinExistence type="predicted"/>
<dbReference type="InterPro" id="IPR009003">
    <property type="entry name" value="Peptidase_S1_PA"/>
</dbReference>
<protein>
    <submittedName>
        <fullName evidence="2">38467_t:CDS:1</fullName>
    </submittedName>
</protein>
<evidence type="ECO:0000313" key="3">
    <source>
        <dbReference type="Proteomes" id="UP000789901"/>
    </source>
</evidence>
<gene>
    <name evidence="2" type="ORF">GMARGA_LOCUS32625</name>
</gene>
<accession>A0ABN7WN88</accession>
<dbReference type="InterPro" id="IPR018114">
    <property type="entry name" value="TRYPSIN_HIS"/>
</dbReference>
<feature type="domain" description="Peptidase S1" evidence="1">
    <location>
        <begin position="46"/>
        <end position="296"/>
    </location>
</feature>
<keyword evidence="3" id="KW-1185">Reference proteome</keyword>
<dbReference type="Proteomes" id="UP000789901">
    <property type="component" value="Unassembled WGS sequence"/>
</dbReference>
<dbReference type="InterPro" id="IPR001254">
    <property type="entry name" value="Trypsin_dom"/>
</dbReference>
<dbReference type="Gene3D" id="2.40.10.10">
    <property type="entry name" value="Trypsin-like serine proteases"/>
    <property type="match status" value="2"/>
</dbReference>
<dbReference type="SUPFAM" id="SSF50494">
    <property type="entry name" value="Trypsin-like serine proteases"/>
    <property type="match status" value="1"/>
</dbReference>
<evidence type="ECO:0000313" key="2">
    <source>
        <dbReference type="EMBL" id="CAG8835546.1"/>
    </source>
</evidence>
<organism evidence="2 3">
    <name type="scientific">Gigaspora margarita</name>
    <dbReference type="NCBI Taxonomy" id="4874"/>
    <lineage>
        <taxon>Eukaryota</taxon>
        <taxon>Fungi</taxon>
        <taxon>Fungi incertae sedis</taxon>
        <taxon>Mucoromycota</taxon>
        <taxon>Glomeromycotina</taxon>
        <taxon>Glomeromycetes</taxon>
        <taxon>Diversisporales</taxon>
        <taxon>Gigasporaceae</taxon>
        <taxon>Gigaspora</taxon>
    </lineage>
</organism>
<name>A0ABN7WN88_GIGMA</name>
<evidence type="ECO:0000259" key="1">
    <source>
        <dbReference type="PROSITE" id="PS50240"/>
    </source>
</evidence>
<dbReference type="PROSITE" id="PS50240">
    <property type="entry name" value="TRYPSIN_DOM"/>
    <property type="match status" value="1"/>
</dbReference>
<feature type="non-terminal residue" evidence="2">
    <location>
        <position position="1"/>
    </location>
</feature>
<dbReference type="InterPro" id="IPR043504">
    <property type="entry name" value="Peptidase_S1_PA_chymotrypsin"/>
</dbReference>
<comment type="caution">
    <text evidence="2">The sequence shown here is derived from an EMBL/GenBank/DDBJ whole genome shotgun (WGS) entry which is preliminary data.</text>
</comment>
<sequence length="296" mass="32912">NEFTQSIITKTHNVDKTIAYWTREKMLTAKPLHSPSKEFIFRNKTINSGEKNSFFTVASDLIKSESEVNAPYSVEIKSESEVNTPLPVGILFFTLHNDDYTCTASVITTKNGNTGITAAHCLYSDGEYSENVMFCPGYNNGTESFLGKIVVAKTSVPDTYIDFDDDDYGGLKFYFNGSLQWETGAFGWGINPPDQVSIVVFGYPADGDMNCTRNGDTCCTWRGNATLITNQTNYPPLRMVSAYLGVGSSGGPWLIRYESPTHDLGYLIGITAFHFGEHDEYSDVLNFTLVNQLTNW</sequence>
<dbReference type="EMBL" id="CAJVQB010051679">
    <property type="protein sequence ID" value="CAG8835546.1"/>
    <property type="molecule type" value="Genomic_DNA"/>
</dbReference>